<evidence type="ECO:0000313" key="2">
    <source>
        <dbReference type="EMBL" id="GMN62733.1"/>
    </source>
</evidence>
<reference evidence="2" key="1">
    <citation type="submission" date="2023-07" db="EMBL/GenBank/DDBJ databases">
        <title>draft genome sequence of fig (Ficus carica).</title>
        <authorList>
            <person name="Takahashi T."/>
            <person name="Nishimura K."/>
        </authorList>
    </citation>
    <scope>NUCLEOTIDE SEQUENCE</scope>
</reference>
<gene>
    <name evidence="2" type="ORF">TIFTF001_031816</name>
</gene>
<feature type="region of interest" description="Disordered" evidence="1">
    <location>
        <begin position="63"/>
        <end position="84"/>
    </location>
</feature>
<feature type="region of interest" description="Disordered" evidence="1">
    <location>
        <begin position="1"/>
        <end position="27"/>
    </location>
</feature>
<dbReference type="EMBL" id="BTGU01000133">
    <property type="protein sequence ID" value="GMN62733.1"/>
    <property type="molecule type" value="Genomic_DNA"/>
</dbReference>
<dbReference type="AlphaFoldDB" id="A0AA88J1K7"/>
<accession>A0AA88J1K7</accession>
<evidence type="ECO:0000313" key="3">
    <source>
        <dbReference type="Proteomes" id="UP001187192"/>
    </source>
</evidence>
<proteinExistence type="predicted"/>
<keyword evidence="3" id="KW-1185">Reference proteome</keyword>
<protein>
    <submittedName>
        <fullName evidence="2">Uncharacterized protein</fullName>
    </submittedName>
</protein>
<evidence type="ECO:0000256" key="1">
    <source>
        <dbReference type="SAM" id="MobiDB-lite"/>
    </source>
</evidence>
<organism evidence="2 3">
    <name type="scientific">Ficus carica</name>
    <name type="common">Common fig</name>
    <dbReference type="NCBI Taxonomy" id="3494"/>
    <lineage>
        <taxon>Eukaryota</taxon>
        <taxon>Viridiplantae</taxon>
        <taxon>Streptophyta</taxon>
        <taxon>Embryophyta</taxon>
        <taxon>Tracheophyta</taxon>
        <taxon>Spermatophyta</taxon>
        <taxon>Magnoliopsida</taxon>
        <taxon>eudicotyledons</taxon>
        <taxon>Gunneridae</taxon>
        <taxon>Pentapetalae</taxon>
        <taxon>rosids</taxon>
        <taxon>fabids</taxon>
        <taxon>Rosales</taxon>
        <taxon>Moraceae</taxon>
        <taxon>Ficeae</taxon>
        <taxon>Ficus</taxon>
    </lineage>
</organism>
<sequence length="84" mass="9760">MNFHNMCGARESKRERHLPSTRQQRMGFKEEIGGRSCGGKRERERRERELVVESRLAKMEGGVTAEEMSFEGEFGEARVKEARE</sequence>
<comment type="caution">
    <text evidence="2">The sequence shown here is derived from an EMBL/GenBank/DDBJ whole genome shotgun (WGS) entry which is preliminary data.</text>
</comment>
<feature type="compositionally biased region" description="Basic and acidic residues" evidence="1">
    <location>
        <begin position="75"/>
        <end position="84"/>
    </location>
</feature>
<dbReference type="Proteomes" id="UP001187192">
    <property type="component" value="Unassembled WGS sequence"/>
</dbReference>
<name>A0AA88J1K7_FICCA</name>